<evidence type="ECO:0000313" key="2">
    <source>
        <dbReference type="Proteomes" id="UP001304423"/>
    </source>
</evidence>
<evidence type="ECO:0000313" key="1">
    <source>
        <dbReference type="EMBL" id="WOA51413.1"/>
    </source>
</evidence>
<dbReference type="AlphaFoldDB" id="A0AAX4EVM5"/>
<dbReference type="EMBL" id="CP136339">
    <property type="protein sequence ID" value="WOA51413.1"/>
    <property type="molecule type" value="Genomic_DNA"/>
</dbReference>
<reference evidence="1" key="1">
    <citation type="submission" date="2023-10" db="EMBL/GenBank/DDBJ databases">
        <title>Clonality and diversity in the soft rot Dickeya solani phytopathogen.</title>
        <authorList>
            <person name="Pedron J."/>
            <person name="Van Gijsegem F."/>
            <person name="Portier P."/>
            <person name="Taghouti G."/>
        </authorList>
    </citation>
    <scope>NUCLEOTIDE SEQUENCE</scope>
    <source>
        <strain evidence="1">CFBP5647</strain>
    </source>
</reference>
<gene>
    <name evidence="1" type="ORF">RXA29_16025</name>
</gene>
<dbReference type="RefSeq" id="WP_316392071.1">
    <property type="nucleotide sequence ID" value="NZ_CP136339.1"/>
</dbReference>
<sequence length="228" mass="26277">MLLSEYLKSKMESDKALATQLDSIVKKLKDNTISLTTNLYSGIERASWYTSCIFEKYNDVCQELKFEDRRMFLAIKQVYKRDDVILDMVKAYIDILMKDFDEQKQTMIAKTILGSSSEIVTNRAIKESIAYLLAKSISASFNFGTIVRQRINKYTPYGMTIMAFYGKAQESAMSARHLRDINPSFYWALYSMQLEMLYFLIEPAIPAQMPLNSNSESDIINFINGLTK</sequence>
<accession>A0AAX4EVM5</accession>
<protein>
    <submittedName>
        <fullName evidence="1">Uncharacterized protein</fullName>
    </submittedName>
</protein>
<proteinExistence type="predicted"/>
<name>A0AAX4EVM5_9GAMM</name>
<dbReference type="Proteomes" id="UP001304423">
    <property type="component" value="Chromosome"/>
</dbReference>
<organism evidence="1 2">
    <name type="scientific">Dickeya solani</name>
    <dbReference type="NCBI Taxonomy" id="1089444"/>
    <lineage>
        <taxon>Bacteria</taxon>
        <taxon>Pseudomonadati</taxon>
        <taxon>Pseudomonadota</taxon>
        <taxon>Gammaproteobacteria</taxon>
        <taxon>Enterobacterales</taxon>
        <taxon>Pectobacteriaceae</taxon>
        <taxon>Dickeya</taxon>
    </lineage>
</organism>